<evidence type="ECO:0000256" key="3">
    <source>
        <dbReference type="ARBA" id="ARBA00034247"/>
    </source>
</evidence>
<dbReference type="NCBIfam" id="TIGR00229">
    <property type="entry name" value="sensory_box"/>
    <property type="match status" value="1"/>
</dbReference>
<evidence type="ECO:0000313" key="7">
    <source>
        <dbReference type="Proteomes" id="UP001278995"/>
    </source>
</evidence>
<dbReference type="PANTHER" id="PTHR45138">
    <property type="entry name" value="REGULATORY COMPONENTS OF SENSORY TRANSDUCTION SYSTEM"/>
    <property type="match status" value="1"/>
</dbReference>
<dbReference type="Gene3D" id="3.30.450.20">
    <property type="entry name" value="PAS domain"/>
    <property type="match status" value="1"/>
</dbReference>
<name>A0AB35UVR0_9GAMM</name>
<dbReference type="InterPro" id="IPR013655">
    <property type="entry name" value="PAS_fold_3"/>
</dbReference>
<dbReference type="EMBL" id="JAXHPL010000088">
    <property type="protein sequence ID" value="MDY6487871.1"/>
    <property type="molecule type" value="Genomic_DNA"/>
</dbReference>
<evidence type="ECO:0000256" key="1">
    <source>
        <dbReference type="ARBA" id="ARBA00001946"/>
    </source>
</evidence>
<dbReference type="GO" id="GO:0052621">
    <property type="term" value="F:diguanylate cyclase activity"/>
    <property type="evidence" value="ECO:0007669"/>
    <property type="project" value="UniProtKB-EC"/>
</dbReference>
<accession>A0AB35UVR0</accession>
<comment type="cofactor">
    <cofactor evidence="1">
        <name>Mg(2+)</name>
        <dbReference type="ChEBI" id="CHEBI:18420"/>
    </cofactor>
</comment>
<dbReference type="RefSeq" id="WP_248103117.1">
    <property type="nucleotide sequence ID" value="NZ_JAXHPI010000011.1"/>
</dbReference>
<protein>
    <recommendedName>
        <fullName evidence="2">diguanylate cyclase</fullName>
        <ecNumber evidence="2">2.7.7.65</ecNumber>
    </recommendedName>
</protein>
<evidence type="ECO:0000313" key="6">
    <source>
        <dbReference type="EMBL" id="MDY6487871.1"/>
    </source>
</evidence>
<dbReference type="EC" id="2.7.7.65" evidence="2"/>
<keyword evidence="6" id="KW-0808">Transferase</keyword>
<dbReference type="GO" id="GO:0043709">
    <property type="term" value="P:cell adhesion involved in single-species biofilm formation"/>
    <property type="evidence" value="ECO:0007669"/>
    <property type="project" value="TreeGrafter"/>
</dbReference>
<dbReference type="InterPro" id="IPR043128">
    <property type="entry name" value="Rev_trsase/Diguanyl_cyclase"/>
</dbReference>
<dbReference type="FunFam" id="3.30.70.270:FF:000001">
    <property type="entry name" value="Diguanylate cyclase domain protein"/>
    <property type="match status" value="1"/>
</dbReference>
<proteinExistence type="predicted"/>
<dbReference type="Gene3D" id="3.30.70.270">
    <property type="match status" value="1"/>
</dbReference>
<feature type="domain" description="GGDEF" evidence="5">
    <location>
        <begin position="179"/>
        <end position="316"/>
    </location>
</feature>
<dbReference type="InterPro" id="IPR000014">
    <property type="entry name" value="PAS"/>
</dbReference>
<dbReference type="PROSITE" id="PS50887">
    <property type="entry name" value="GGDEF"/>
    <property type="match status" value="1"/>
</dbReference>
<gene>
    <name evidence="6" type="ORF">SKM51_11820</name>
</gene>
<evidence type="ECO:0000256" key="2">
    <source>
        <dbReference type="ARBA" id="ARBA00012528"/>
    </source>
</evidence>
<dbReference type="SMART" id="SM00086">
    <property type="entry name" value="PAC"/>
    <property type="match status" value="1"/>
</dbReference>
<dbReference type="SUPFAM" id="SSF55073">
    <property type="entry name" value="Nucleotide cyclase"/>
    <property type="match status" value="1"/>
</dbReference>
<dbReference type="SMART" id="SM00267">
    <property type="entry name" value="GGDEF"/>
    <property type="match status" value="1"/>
</dbReference>
<dbReference type="InterPro" id="IPR001610">
    <property type="entry name" value="PAC"/>
</dbReference>
<dbReference type="GO" id="GO:0005886">
    <property type="term" value="C:plasma membrane"/>
    <property type="evidence" value="ECO:0007669"/>
    <property type="project" value="TreeGrafter"/>
</dbReference>
<comment type="caution">
    <text evidence="6">The sequence shown here is derived from an EMBL/GenBank/DDBJ whole genome shotgun (WGS) entry which is preliminary data.</text>
</comment>
<dbReference type="InterPro" id="IPR000160">
    <property type="entry name" value="GGDEF_dom"/>
</dbReference>
<comment type="catalytic activity">
    <reaction evidence="3">
        <text>2 GTP = 3',3'-c-di-GMP + 2 diphosphate</text>
        <dbReference type="Rhea" id="RHEA:24898"/>
        <dbReference type="ChEBI" id="CHEBI:33019"/>
        <dbReference type="ChEBI" id="CHEBI:37565"/>
        <dbReference type="ChEBI" id="CHEBI:58805"/>
        <dbReference type="EC" id="2.7.7.65"/>
    </reaction>
</comment>
<keyword evidence="6" id="KW-0548">Nucleotidyltransferase</keyword>
<dbReference type="NCBIfam" id="TIGR00254">
    <property type="entry name" value="GGDEF"/>
    <property type="match status" value="1"/>
</dbReference>
<organism evidence="6 7">
    <name type="scientific">Acinetobacter faecalis</name>
    <dbReference type="NCBI Taxonomy" id="2665161"/>
    <lineage>
        <taxon>Bacteria</taxon>
        <taxon>Pseudomonadati</taxon>
        <taxon>Pseudomonadota</taxon>
        <taxon>Gammaproteobacteria</taxon>
        <taxon>Moraxellales</taxon>
        <taxon>Moraxellaceae</taxon>
        <taxon>Acinetobacter</taxon>
    </lineage>
</organism>
<dbReference type="PROSITE" id="PS50113">
    <property type="entry name" value="PAC"/>
    <property type="match status" value="1"/>
</dbReference>
<dbReference type="GO" id="GO:1902201">
    <property type="term" value="P:negative regulation of bacterial-type flagellum-dependent cell motility"/>
    <property type="evidence" value="ECO:0007669"/>
    <property type="project" value="TreeGrafter"/>
</dbReference>
<dbReference type="InterPro" id="IPR050469">
    <property type="entry name" value="Diguanylate_Cyclase"/>
</dbReference>
<evidence type="ECO:0000259" key="4">
    <source>
        <dbReference type="PROSITE" id="PS50113"/>
    </source>
</evidence>
<dbReference type="Pfam" id="PF00990">
    <property type="entry name" value="GGDEF"/>
    <property type="match status" value="1"/>
</dbReference>
<reference evidence="6 7" key="1">
    <citation type="submission" date="2023-11" db="EMBL/GenBank/DDBJ databases">
        <title>The common occurrence of Acinetobacte faecalis in cattle feces and its emended description.</title>
        <authorList>
            <person name="Kyselkova M."/>
            <person name="Xanthopoulou K."/>
            <person name="Shestivska V."/>
            <person name="Spanelova P."/>
            <person name="Maixnerova M."/>
            <person name="Higgins P.G."/>
            <person name="Nemec A."/>
        </authorList>
    </citation>
    <scope>NUCLEOTIDE SEQUENCE [LARGE SCALE GENOMIC DNA]</scope>
    <source>
        <strain evidence="6 7">ANC 7483</strain>
    </source>
</reference>
<dbReference type="Pfam" id="PF08447">
    <property type="entry name" value="PAS_3"/>
    <property type="match status" value="1"/>
</dbReference>
<sequence>MSKSPFSEQQLADNLIYKTLVESTLAIPWSIEWDTKTFSYIGPQIEKLLGWSQGSWKTVGDWADRMHETDREWVVNYCVQQSLEGIDHEADYRALTATGEYVWIRDVVHVVRKPDGTVERLVGFMFDISERKRQEQELEDLKKKLEEYSYQDNLTGIANRRLFEHLFEREWLSAIKEKSLFSMILLDIDYFKAYNDNYGHIQGDIALRQVAQILKKSLHRPRDMVARFGGEEFAIILPNTNETDAMNIAKLIKHNIEMAQIEHIKSEVVPYLSVSMGVKSTLVHEADEKVQFLRDVDKALYRSKRSGRNQYSNVNYEMKC</sequence>
<feature type="domain" description="PAC" evidence="4">
    <location>
        <begin position="88"/>
        <end position="140"/>
    </location>
</feature>
<dbReference type="InterPro" id="IPR029787">
    <property type="entry name" value="Nucleotide_cyclase"/>
</dbReference>
<dbReference type="CDD" id="cd00130">
    <property type="entry name" value="PAS"/>
    <property type="match status" value="1"/>
</dbReference>
<dbReference type="InterPro" id="IPR035965">
    <property type="entry name" value="PAS-like_dom_sf"/>
</dbReference>
<dbReference type="SUPFAM" id="SSF55785">
    <property type="entry name" value="PYP-like sensor domain (PAS domain)"/>
    <property type="match status" value="1"/>
</dbReference>
<dbReference type="InterPro" id="IPR000700">
    <property type="entry name" value="PAS-assoc_C"/>
</dbReference>
<dbReference type="PANTHER" id="PTHR45138:SF9">
    <property type="entry name" value="DIGUANYLATE CYCLASE DGCM-RELATED"/>
    <property type="match status" value="1"/>
</dbReference>
<dbReference type="Proteomes" id="UP001278995">
    <property type="component" value="Unassembled WGS sequence"/>
</dbReference>
<evidence type="ECO:0000259" key="5">
    <source>
        <dbReference type="PROSITE" id="PS50887"/>
    </source>
</evidence>
<dbReference type="CDD" id="cd01949">
    <property type="entry name" value="GGDEF"/>
    <property type="match status" value="1"/>
</dbReference>
<dbReference type="AlphaFoldDB" id="A0AB35UVR0"/>